<evidence type="ECO:0000313" key="2">
    <source>
        <dbReference type="Proteomes" id="UP000838756"/>
    </source>
</evidence>
<gene>
    <name evidence="1" type="primary">jg425</name>
    <name evidence="1" type="ORF">PAEG_LOCUS5183</name>
</gene>
<dbReference type="EMBL" id="CAKXAJ010017918">
    <property type="protein sequence ID" value="CAH2217267.1"/>
    <property type="molecule type" value="Genomic_DNA"/>
</dbReference>
<keyword evidence="2" id="KW-1185">Reference proteome</keyword>
<sequence>MLRQDATRRGMLRHDVSCRFIPRVAAVRRRIPRDVWVTFYRLIMIAGREWLGFQQDATTCHGMPRQAARCSGMPRDVAGCRSITCCAMPCHAVSERRPFAEIHNIL</sequence>
<name>A0A8S4QRX3_9NEOP</name>
<accession>A0A8S4QRX3</accession>
<reference evidence="1" key="1">
    <citation type="submission" date="2022-03" db="EMBL/GenBank/DDBJ databases">
        <authorList>
            <person name="Lindestad O."/>
        </authorList>
    </citation>
    <scope>NUCLEOTIDE SEQUENCE</scope>
</reference>
<dbReference type="AlphaFoldDB" id="A0A8S4QRX3"/>
<dbReference type="Proteomes" id="UP000838756">
    <property type="component" value="Unassembled WGS sequence"/>
</dbReference>
<comment type="caution">
    <text evidence="1">The sequence shown here is derived from an EMBL/GenBank/DDBJ whole genome shotgun (WGS) entry which is preliminary data.</text>
</comment>
<proteinExistence type="predicted"/>
<organism evidence="1 2">
    <name type="scientific">Pararge aegeria aegeria</name>
    <dbReference type="NCBI Taxonomy" id="348720"/>
    <lineage>
        <taxon>Eukaryota</taxon>
        <taxon>Metazoa</taxon>
        <taxon>Ecdysozoa</taxon>
        <taxon>Arthropoda</taxon>
        <taxon>Hexapoda</taxon>
        <taxon>Insecta</taxon>
        <taxon>Pterygota</taxon>
        <taxon>Neoptera</taxon>
        <taxon>Endopterygota</taxon>
        <taxon>Lepidoptera</taxon>
        <taxon>Glossata</taxon>
        <taxon>Ditrysia</taxon>
        <taxon>Papilionoidea</taxon>
        <taxon>Nymphalidae</taxon>
        <taxon>Satyrinae</taxon>
        <taxon>Satyrini</taxon>
        <taxon>Parargina</taxon>
        <taxon>Pararge</taxon>
    </lineage>
</organism>
<dbReference type="OrthoDB" id="10508485at2759"/>
<protein>
    <submittedName>
        <fullName evidence="1">Jg425 protein</fullName>
    </submittedName>
</protein>
<evidence type="ECO:0000313" key="1">
    <source>
        <dbReference type="EMBL" id="CAH2217267.1"/>
    </source>
</evidence>